<evidence type="ECO:0000313" key="2">
    <source>
        <dbReference type="Proteomes" id="UP000236630"/>
    </source>
</evidence>
<evidence type="ECO:0000313" key="1">
    <source>
        <dbReference type="EMBL" id="GAY51957.1"/>
    </source>
</evidence>
<sequence>MAGESKYDVIDAKSTSSSIMEDILNPAINCEKGLEKNTPLVNSTSLCEIHVKLCSEDLNIQNCNSRTCCKVPDENKQGCDVCNSSHAIRERNGFKSHNLPSELDAVNKTRNHQHIMTGKENSQSVWRKKQRNVRETQTSEGNKLQRNYLQGDASMLQKNLFVEHNSFFGKGLLPTPTIESSRHIGVANAGNKKTKTDVRIHQKVLVESSRWVADQRLNRRLDRHVSKKGLECQGHNFLRPHNKACLCKKEFLEVPFELNCYKNPYMAQRTYSSQHGFTHDPLNAAYKMQLVSEGFELETGCPLVEFERFLQSAAPAIASLYQHGKCSLCLGDQLSDSSLSVQLFGYSYLSNSCGTNEERSNSDMYIRNSSTALEGKNILAPELKFGSIEESVNSYKAFCPEGHSQCFTPSPDCSSNCELLFEFFETEKPWLILDLFDAEASCLQVFGDISKLKSLKLNDLHPASWFSVAWYPIYRIPEGKFGAAFLTYHSLGHMVMRDVPTDTLKKKTLCVVSPVVGLLSYKAQVKFKLYMFYPCHILV</sequence>
<proteinExistence type="predicted"/>
<dbReference type="PANTHER" id="PTHR32010:SF23">
    <property type="entry name" value="IG-LIKE DOMAIN-CONTAINING PROTEIN"/>
    <property type="match status" value="1"/>
</dbReference>
<protein>
    <submittedName>
        <fullName evidence="1">Uncharacterized protein</fullName>
    </submittedName>
</protein>
<dbReference type="InterPro" id="IPR008507">
    <property type="entry name" value="DUF789"/>
</dbReference>
<organism evidence="1 2">
    <name type="scientific">Citrus unshiu</name>
    <name type="common">Satsuma mandarin</name>
    <name type="synonym">Citrus nobilis var. unshiu</name>
    <dbReference type="NCBI Taxonomy" id="55188"/>
    <lineage>
        <taxon>Eukaryota</taxon>
        <taxon>Viridiplantae</taxon>
        <taxon>Streptophyta</taxon>
        <taxon>Embryophyta</taxon>
        <taxon>Tracheophyta</taxon>
        <taxon>Spermatophyta</taxon>
        <taxon>Magnoliopsida</taxon>
        <taxon>eudicotyledons</taxon>
        <taxon>Gunneridae</taxon>
        <taxon>Pentapetalae</taxon>
        <taxon>rosids</taxon>
        <taxon>malvids</taxon>
        <taxon>Sapindales</taxon>
        <taxon>Rutaceae</taxon>
        <taxon>Aurantioideae</taxon>
        <taxon>Citrus</taxon>
    </lineage>
</organism>
<dbReference type="AlphaFoldDB" id="A0A2H5PHW2"/>
<dbReference type="PANTHER" id="PTHR32010">
    <property type="entry name" value="PHOTOSYSTEM II STABILITY/ASSEMBLY FACTOR HCF136, CHLOROPLASTIC"/>
    <property type="match status" value="1"/>
</dbReference>
<comment type="caution">
    <text evidence="1">The sequence shown here is derived from an EMBL/GenBank/DDBJ whole genome shotgun (WGS) entry which is preliminary data.</text>
</comment>
<accession>A0A2H5PHW2</accession>
<dbReference type="EMBL" id="BDQV01000075">
    <property type="protein sequence ID" value="GAY51957.1"/>
    <property type="molecule type" value="Genomic_DNA"/>
</dbReference>
<dbReference type="Proteomes" id="UP000236630">
    <property type="component" value="Unassembled WGS sequence"/>
</dbReference>
<dbReference type="Pfam" id="PF05623">
    <property type="entry name" value="DUF789"/>
    <property type="match status" value="1"/>
</dbReference>
<keyword evidence="2" id="KW-1185">Reference proteome</keyword>
<reference evidence="1 2" key="1">
    <citation type="journal article" date="2017" name="Front. Genet.">
        <title>Draft sequencing of the heterozygous diploid genome of Satsuma (Citrus unshiu Marc.) using a hybrid assembly approach.</title>
        <authorList>
            <person name="Shimizu T."/>
            <person name="Tanizawa Y."/>
            <person name="Mochizuki T."/>
            <person name="Nagasaki H."/>
            <person name="Yoshioka T."/>
            <person name="Toyoda A."/>
            <person name="Fujiyama A."/>
            <person name="Kaminuma E."/>
            <person name="Nakamura Y."/>
        </authorList>
    </citation>
    <scope>NUCLEOTIDE SEQUENCE [LARGE SCALE GENOMIC DNA]</scope>
    <source>
        <strain evidence="2">cv. Miyagawa wase</strain>
    </source>
</reference>
<name>A0A2H5PHW2_CITUN</name>
<gene>
    <name evidence="1" type="ORF">CUMW_138270</name>
</gene>